<evidence type="ECO:0000313" key="3">
    <source>
        <dbReference type="Proteomes" id="UP001497516"/>
    </source>
</evidence>
<dbReference type="AlphaFoldDB" id="A0AAV2E4G0"/>
<sequence length="141" mass="15814">MRWIGPPISINSCVSLRRIAVSSGPMLGISRTADRRCKSRFARRVEEMRHESERNGEALRRDLEGFMKRMEALFADKGRDGDRRTTDQIATEEKLKGVESAQASPKGEGHAILPTPSSKGSRSGLGARTTSFLSLRWRWIV</sequence>
<name>A0AAV2E4G0_9ROSI</name>
<evidence type="ECO:0000313" key="2">
    <source>
        <dbReference type="EMBL" id="CAL1380699.1"/>
    </source>
</evidence>
<dbReference type="EMBL" id="OZ034817">
    <property type="protein sequence ID" value="CAL1380699.1"/>
    <property type="molecule type" value="Genomic_DNA"/>
</dbReference>
<organism evidence="2 3">
    <name type="scientific">Linum trigynum</name>
    <dbReference type="NCBI Taxonomy" id="586398"/>
    <lineage>
        <taxon>Eukaryota</taxon>
        <taxon>Viridiplantae</taxon>
        <taxon>Streptophyta</taxon>
        <taxon>Embryophyta</taxon>
        <taxon>Tracheophyta</taxon>
        <taxon>Spermatophyta</taxon>
        <taxon>Magnoliopsida</taxon>
        <taxon>eudicotyledons</taxon>
        <taxon>Gunneridae</taxon>
        <taxon>Pentapetalae</taxon>
        <taxon>rosids</taxon>
        <taxon>fabids</taxon>
        <taxon>Malpighiales</taxon>
        <taxon>Linaceae</taxon>
        <taxon>Linum</taxon>
    </lineage>
</organism>
<evidence type="ECO:0000256" key="1">
    <source>
        <dbReference type="SAM" id="MobiDB-lite"/>
    </source>
</evidence>
<dbReference type="Proteomes" id="UP001497516">
    <property type="component" value="Chromosome 4"/>
</dbReference>
<feature type="region of interest" description="Disordered" evidence="1">
    <location>
        <begin position="76"/>
        <end position="126"/>
    </location>
</feature>
<keyword evidence="3" id="KW-1185">Reference proteome</keyword>
<accession>A0AAV2E4G0</accession>
<reference evidence="2 3" key="1">
    <citation type="submission" date="2024-04" db="EMBL/GenBank/DDBJ databases">
        <authorList>
            <person name="Fracassetti M."/>
        </authorList>
    </citation>
    <scope>NUCLEOTIDE SEQUENCE [LARGE SCALE GENOMIC DNA]</scope>
</reference>
<proteinExistence type="predicted"/>
<gene>
    <name evidence="2" type="ORF">LTRI10_LOCUS22127</name>
</gene>
<protein>
    <submittedName>
        <fullName evidence="2">Uncharacterized protein</fullName>
    </submittedName>
</protein>
<feature type="compositionally biased region" description="Basic and acidic residues" evidence="1">
    <location>
        <begin position="76"/>
        <end position="97"/>
    </location>
</feature>